<dbReference type="SMART" id="SM00849">
    <property type="entry name" value="Lactamase_B"/>
    <property type="match status" value="1"/>
</dbReference>
<dbReference type="HOGENOM" id="CLU_056342_0_1_5"/>
<dbReference type="PATRIC" id="fig|1294273.3.peg.1376"/>
<dbReference type="KEGG" id="red:roselon_01400"/>
<dbReference type="PANTHER" id="PTHR42951:SF4">
    <property type="entry name" value="ACYL-COENZYME A THIOESTERASE MBLAC2"/>
    <property type="match status" value="1"/>
</dbReference>
<dbReference type="GO" id="GO:0017001">
    <property type="term" value="P:antibiotic catabolic process"/>
    <property type="evidence" value="ECO:0007669"/>
    <property type="project" value="UniProtKB-ARBA"/>
</dbReference>
<evidence type="ECO:0000259" key="3">
    <source>
        <dbReference type="SMART" id="SM00849"/>
    </source>
</evidence>
<gene>
    <name evidence="4" type="ORF">roselon_01400</name>
</gene>
<protein>
    <submittedName>
        <fullName evidence="4">SoxH protein,-like protein</fullName>
    </submittedName>
</protein>
<feature type="chain" id="PRO_5004912782" evidence="2">
    <location>
        <begin position="22"/>
        <end position="306"/>
    </location>
</feature>
<name>W8SMM0_9RHOB</name>
<evidence type="ECO:0000313" key="5">
    <source>
        <dbReference type="Proteomes" id="UP000019593"/>
    </source>
</evidence>
<keyword evidence="5" id="KW-1185">Reference proteome</keyword>
<dbReference type="Gene3D" id="3.60.15.10">
    <property type="entry name" value="Ribonuclease Z/Hydroxyacylglutathione hydrolase-like"/>
    <property type="match status" value="1"/>
</dbReference>
<dbReference type="AlphaFoldDB" id="W8SMM0"/>
<dbReference type="OrthoDB" id="420651at2"/>
<dbReference type="PANTHER" id="PTHR42951">
    <property type="entry name" value="METALLO-BETA-LACTAMASE DOMAIN-CONTAINING"/>
    <property type="match status" value="1"/>
</dbReference>
<dbReference type="Pfam" id="PF00753">
    <property type="entry name" value="Lactamase_B"/>
    <property type="match status" value="1"/>
</dbReference>
<keyword evidence="2" id="KW-0732">Signal</keyword>
<sequence length="306" mass="32153">MPNHLIRAAFALALSAAPLSAQGLEAEQIAPGIWVLEGPAEQRSADNLGNNATFGLIDTADGAILIDPGGTWAGAEALDAVIGRLTDHPITTVINTGGQDHRWMGNGYWQAQGAEVIASEVAVADQQARASLQLSMLRELVGEAGLARTNPAPADVTFSGHYAFTQGGVSVELFHQAPAHTPGDSFVWLPEAGIVFAGDIVFVGRLLGILEVSDSAGWIESFDAMAALEPRIVVPGHGPATSLATARADTRDYLVAMRAAMRAHIDAGGDILGAVAVDQSAFEHLDQFEALAGRNAQTLFQQMEWE</sequence>
<evidence type="ECO:0000256" key="2">
    <source>
        <dbReference type="SAM" id="SignalP"/>
    </source>
</evidence>
<dbReference type="InterPro" id="IPR001279">
    <property type="entry name" value="Metallo-B-lactamas"/>
</dbReference>
<dbReference type="InterPro" id="IPR036866">
    <property type="entry name" value="RibonucZ/Hydroxyglut_hydro"/>
</dbReference>
<reference evidence="4 5" key="1">
    <citation type="submission" date="2013-03" db="EMBL/GenBank/DDBJ databases">
        <authorList>
            <person name="Fiebig A."/>
            <person name="Goeker M."/>
            <person name="Klenk H.-P.P."/>
        </authorList>
    </citation>
    <scope>NUCLEOTIDE SEQUENCE [LARGE SCALE GENOMIC DNA]</scope>
    <source>
        <strain evidence="5">DSM 19469</strain>
    </source>
</reference>
<dbReference type="Proteomes" id="UP000019593">
    <property type="component" value="Chromosome"/>
</dbReference>
<dbReference type="eggNOG" id="COG0491">
    <property type="taxonomic scope" value="Bacteria"/>
</dbReference>
<evidence type="ECO:0000313" key="4">
    <source>
        <dbReference type="EMBL" id="AHM03785.1"/>
    </source>
</evidence>
<proteinExistence type="inferred from homology"/>
<dbReference type="CDD" id="cd16282">
    <property type="entry name" value="metallo-hydrolase-like_MBL-fold"/>
    <property type="match status" value="1"/>
</dbReference>
<organism evidence="4 5">
    <name type="scientific">Roseicyclus elongatus DSM 19469</name>
    <dbReference type="NCBI Taxonomy" id="1294273"/>
    <lineage>
        <taxon>Bacteria</taxon>
        <taxon>Pseudomonadati</taxon>
        <taxon>Pseudomonadota</taxon>
        <taxon>Alphaproteobacteria</taxon>
        <taxon>Rhodobacterales</taxon>
        <taxon>Roseobacteraceae</taxon>
        <taxon>Roseicyclus</taxon>
    </lineage>
</organism>
<comment type="similarity">
    <text evidence="1">Belongs to the metallo-beta-lactamase superfamily. Class-B beta-lactamase family.</text>
</comment>
<dbReference type="EMBL" id="CP004372">
    <property type="protein sequence ID" value="AHM03785.1"/>
    <property type="molecule type" value="Genomic_DNA"/>
</dbReference>
<dbReference type="RefSeq" id="WP_025311631.1">
    <property type="nucleotide sequence ID" value="NZ_CP004372.1"/>
</dbReference>
<feature type="domain" description="Metallo-beta-lactamase" evidence="3">
    <location>
        <begin position="51"/>
        <end position="237"/>
    </location>
</feature>
<dbReference type="STRING" id="1294273.roselon_01400"/>
<dbReference type="SUPFAM" id="SSF56281">
    <property type="entry name" value="Metallo-hydrolase/oxidoreductase"/>
    <property type="match status" value="1"/>
</dbReference>
<feature type="signal peptide" evidence="2">
    <location>
        <begin position="1"/>
        <end position="21"/>
    </location>
</feature>
<evidence type="ECO:0000256" key="1">
    <source>
        <dbReference type="ARBA" id="ARBA00005250"/>
    </source>
</evidence>
<dbReference type="InterPro" id="IPR050855">
    <property type="entry name" value="NDM-1-like"/>
</dbReference>
<accession>W8SMM0</accession>